<proteinExistence type="predicted"/>
<dbReference type="Proteomes" id="UP001319104">
    <property type="component" value="Unassembled WGS sequence"/>
</dbReference>
<keyword evidence="2" id="KW-0646">Protease inhibitor</keyword>
<dbReference type="EMBL" id="JAHCMY010000004">
    <property type="protein sequence ID" value="MBS9524345.1"/>
    <property type="molecule type" value="Genomic_DNA"/>
</dbReference>
<dbReference type="GO" id="GO:0004867">
    <property type="term" value="F:serine-type endopeptidase inhibitor activity"/>
    <property type="evidence" value="ECO:0007669"/>
    <property type="project" value="UniProtKB-KW"/>
</dbReference>
<feature type="domain" description="Kazal-like" evidence="1">
    <location>
        <begin position="23"/>
        <end position="77"/>
    </location>
</feature>
<sequence>MKRLSVSLFAITCLAFQCKAPEPTTVAGCIDKSKINPEAACYMIYDPVCGCDNKTYSNDCVALNNGVTKWTEGECEVRD</sequence>
<dbReference type="Pfam" id="PF00050">
    <property type="entry name" value="Kazal_1"/>
    <property type="match status" value="1"/>
</dbReference>
<evidence type="ECO:0000313" key="3">
    <source>
        <dbReference type="Proteomes" id="UP001319104"/>
    </source>
</evidence>
<evidence type="ECO:0000259" key="1">
    <source>
        <dbReference type="PROSITE" id="PS51465"/>
    </source>
</evidence>
<gene>
    <name evidence="2" type="ORF">KI659_09990</name>
</gene>
<keyword evidence="2" id="KW-0722">Serine protease inhibitor</keyword>
<comment type="caution">
    <text evidence="2">The sequence shown here is derived from an EMBL/GenBank/DDBJ whole genome shotgun (WGS) entry which is preliminary data.</text>
</comment>
<dbReference type="CDD" id="cd00104">
    <property type="entry name" value="KAZAL_FS"/>
    <property type="match status" value="1"/>
</dbReference>
<protein>
    <submittedName>
        <fullName evidence="2">Kazal-type serine protease inhibitor family protein</fullName>
    </submittedName>
</protein>
<dbReference type="RefSeq" id="WP_213945202.1">
    <property type="nucleotide sequence ID" value="NZ_JAHCMY010000004.1"/>
</dbReference>
<reference evidence="2 3" key="1">
    <citation type="submission" date="2021-05" db="EMBL/GenBank/DDBJ databases">
        <authorList>
            <person name="Zhang Z.D."/>
            <person name="Osman G."/>
        </authorList>
    </citation>
    <scope>NUCLEOTIDE SEQUENCE [LARGE SCALE GENOMIC DNA]</scope>
    <source>
        <strain evidence="2 3">KCTC 32217</strain>
    </source>
</reference>
<dbReference type="Gene3D" id="3.30.60.30">
    <property type="match status" value="1"/>
</dbReference>
<name>A0AAP2G4C2_9BACT</name>
<dbReference type="PROSITE" id="PS51465">
    <property type="entry name" value="KAZAL_2"/>
    <property type="match status" value="1"/>
</dbReference>
<dbReference type="InterPro" id="IPR036058">
    <property type="entry name" value="Kazal_dom_sf"/>
</dbReference>
<dbReference type="SMART" id="SM00280">
    <property type="entry name" value="KAZAL"/>
    <property type="match status" value="1"/>
</dbReference>
<dbReference type="AlphaFoldDB" id="A0AAP2G4C2"/>
<evidence type="ECO:0000313" key="2">
    <source>
        <dbReference type="EMBL" id="MBS9524345.1"/>
    </source>
</evidence>
<dbReference type="SUPFAM" id="SSF100895">
    <property type="entry name" value="Kazal-type serine protease inhibitors"/>
    <property type="match status" value="1"/>
</dbReference>
<accession>A0AAP2G4C2</accession>
<organism evidence="2 3">
    <name type="scientific">Litoribacter ruber</name>
    <dbReference type="NCBI Taxonomy" id="702568"/>
    <lineage>
        <taxon>Bacteria</taxon>
        <taxon>Pseudomonadati</taxon>
        <taxon>Bacteroidota</taxon>
        <taxon>Cytophagia</taxon>
        <taxon>Cytophagales</taxon>
        <taxon>Cyclobacteriaceae</taxon>
        <taxon>Litoribacter</taxon>
    </lineage>
</organism>
<dbReference type="InterPro" id="IPR002350">
    <property type="entry name" value="Kazal_dom"/>
</dbReference>
<keyword evidence="3" id="KW-1185">Reference proteome</keyword>